<evidence type="ECO:0000256" key="1">
    <source>
        <dbReference type="ARBA" id="ARBA00003343"/>
    </source>
</evidence>
<reference evidence="8" key="1">
    <citation type="submission" date="2023-08" db="EMBL/GenBank/DDBJ databases">
        <authorList>
            <person name="Audoor S."/>
            <person name="Bilcke G."/>
        </authorList>
    </citation>
    <scope>NUCLEOTIDE SEQUENCE</scope>
</reference>
<keyword evidence="9" id="KW-1185">Reference proteome</keyword>
<proteinExistence type="inferred from homology"/>
<evidence type="ECO:0000313" key="8">
    <source>
        <dbReference type="EMBL" id="CAJ1952464.1"/>
    </source>
</evidence>
<keyword evidence="4" id="KW-0808">Transferase</keyword>
<dbReference type="PANTHER" id="PTHR12684:SF2">
    <property type="entry name" value="TRNA 2'-PHOSPHOTRANSFERASE 1"/>
    <property type="match status" value="1"/>
</dbReference>
<sequence length="258" mass="28256">MARKRKNTNGESGGRGGGSGSQSSSTDTKSKNSNNRPLTGKKLSHALSWALRHQALAIGLTILPDGYVPVDEILSSTHPKLKGATLEEIQKMVETNDKQRFRLDQKLRSDFYGISDVNADETIICIRANQGHSIKTINPELLFRRLSPEELRTLPCIVHGTYVEPWKSIQKTGLKKMNRTHMHFASGLPDADGVISGMRKTSTIFIFVDPVKCAEGSIEFFISANGVILSSGIEGTLPPTYFSHVTGTSGDILMDNRS</sequence>
<comment type="similarity">
    <text evidence="2">Belongs to the KptA/TPT1 family.</text>
</comment>
<dbReference type="PANTHER" id="PTHR12684">
    <property type="entry name" value="PUTATIVE PHOSPHOTRANSFERASE"/>
    <property type="match status" value="1"/>
</dbReference>
<dbReference type="Pfam" id="PF01885">
    <property type="entry name" value="PTS_2-RNA"/>
    <property type="match status" value="1"/>
</dbReference>
<evidence type="ECO:0000256" key="5">
    <source>
        <dbReference type="ARBA" id="ARBA00023027"/>
    </source>
</evidence>
<accession>A0AAD2PUT6</accession>
<dbReference type="Gene3D" id="1.10.10.970">
    <property type="entry name" value="RNA 2'-phosphotransferase, Tpt1/KptA family, N-terminal domain"/>
    <property type="match status" value="1"/>
</dbReference>
<dbReference type="InterPro" id="IPR002745">
    <property type="entry name" value="Ptrans_KptA/Tpt1"/>
</dbReference>
<keyword evidence="5" id="KW-0520">NAD</keyword>
<evidence type="ECO:0000256" key="4">
    <source>
        <dbReference type="ARBA" id="ARBA00022679"/>
    </source>
</evidence>
<dbReference type="AlphaFoldDB" id="A0AAD2PUT6"/>
<dbReference type="Proteomes" id="UP001295423">
    <property type="component" value="Unassembled WGS sequence"/>
</dbReference>
<comment type="caution">
    <text evidence="8">The sequence shown here is derived from an EMBL/GenBank/DDBJ whole genome shotgun (WGS) entry which is preliminary data.</text>
</comment>
<evidence type="ECO:0000256" key="7">
    <source>
        <dbReference type="SAM" id="MobiDB-lite"/>
    </source>
</evidence>
<evidence type="ECO:0000256" key="6">
    <source>
        <dbReference type="ARBA" id="ARBA00047949"/>
    </source>
</evidence>
<name>A0AAD2PUT6_9STRA</name>
<gene>
    <name evidence="8" type="ORF">CYCCA115_LOCUS13566</name>
</gene>
<evidence type="ECO:0000313" key="9">
    <source>
        <dbReference type="Proteomes" id="UP001295423"/>
    </source>
</evidence>
<comment type="catalytic activity">
    <reaction evidence="6">
        <text>2'-phospho-[ligated tRNA] + NAD(+) = mature tRNA + ADP-alpha-D-ribose 1'',2''-cyclic phosphate + nicotinamide</text>
        <dbReference type="Rhea" id="RHEA:23324"/>
        <dbReference type="Rhea" id="RHEA-COMP:11106"/>
        <dbReference type="Rhea" id="RHEA-COMP:11107"/>
        <dbReference type="ChEBI" id="CHEBI:17154"/>
        <dbReference type="ChEBI" id="CHEBI:57540"/>
        <dbReference type="ChEBI" id="CHEBI:76596"/>
        <dbReference type="ChEBI" id="CHEBI:82883"/>
        <dbReference type="ChEBI" id="CHEBI:85027"/>
        <dbReference type="EC" id="2.7.1.160"/>
    </reaction>
</comment>
<comment type="function">
    <text evidence="1">Catalyzes the last step of tRNA splicing, the transfer of the splice junction 2'-phosphate from ligated tRNA to NAD to produce ADP-ribose 1''-2'' cyclic phosphate.</text>
</comment>
<dbReference type="GO" id="GO:0000215">
    <property type="term" value="F:tRNA 2'-phosphotransferase activity"/>
    <property type="evidence" value="ECO:0007669"/>
    <property type="project" value="UniProtKB-EC"/>
</dbReference>
<evidence type="ECO:0000256" key="3">
    <source>
        <dbReference type="ARBA" id="ARBA00012007"/>
    </source>
</evidence>
<dbReference type="SUPFAM" id="SSF56399">
    <property type="entry name" value="ADP-ribosylation"/>
    <property type="match status" value="1"/>
</dbReference>
<dbReference type="InterPro" id="IPR042081">
    <property type="entry name" value="RNA_2'-PTrans_C"/>
</dbReference>
<feature type="compositionally biased region" description="Gly residues" evidence="7">
    <location>
        <begin position="11"/>
        <end position="20"/>
    </location>
</feature>
<dbReference type="InterPro" id="IPR042080">
    <property type="entry name" value="RNA_2'-PTrans_N"/>
</dbReference>
<protein>
    <recommendedName>
        <fullName evidence="3">2'-phosphotransferase</fullName>
        <ecNumber evidence="3">2.7.1.160</ecNumber>
    </recommendedName>
</protein>
<evidence type="ECO:0000256" key="2">
    <source>
        <dbReference type="ARBA" id="ARBA00009836"/>
    </source>
</evidence>
<dbReference type="EMBL" id="CAKOGP040001803">
    <property type="protein sequence ID" value="CAJ1952464.1"/>
    <property type="molecule type" value="Genomic_DNA"/>
</dbReference>
<feature type="region of interest" description="Disordered" evidence="7">
    <location>
        <begin position="1"/>
        <end position="39"/>
    </location>
</feature>
<dbReference type="GO" id="GO:0006388">
    <property type="term" value="P:tRNA splicing, via endonucleolytic cleavage and ligation"/>
    <property type="evidence" value="ECO:0007669"/>
    <property type="project" value="TreeGrafter"/>
</dbReference>
<organism evidence="8 9">
    <name type="scientific">Cylindrotheca closterium</name>
    <dbReference type="NCBI Taxonomy" id="2856"/>
    <lineage>
        <taxon>Eukaryota</taxon>
        <taxon>Sar</taxon>
        <taxon>Stramenopiles</taxon>
        <taxon>Ochrophyta</taxon>
        <taxon>Bacillariophyta</taxon>
        <taxon>Bacillariophyceae</taxon>
        <taxon>Bacillariophycidae</taxon>
        <taxon>Bacillariales</taxon>
        <taxon>Bacillariaceae</taxon>
        <taxon>Cylindrotheca</taxon>
    </lineage>
</organism>
<dbReference type="EC" id="2.7.1.160" evidence="3"/>
<dbReference type="Gene3D" id="3.20.170.30">
    <property type="match status" value="1"/>
</dbReference>
<feature type="compositionally biased region" description="Low complexity" evidence="7">
    <location>
        <begin position="21"/>
        <end position="35"/>
    </location>
</feature>